<keyword evidence="1 3" id="KW-0403">Intermediate filament</keyword>
<dbReference type="InterPro" id="IPR052857">
    <property type="entry name" value="IF_Keratin-like"/>
</dbReference>
<dbReference type="Gene3D" id="1.20.5.170">
    <property type="match status" value="1"/>
</dbReference>
<dbReference type="SMART" id="SM01391">
    <property type="entry name" value="Filament"/>
    <property type="match status" value="1"/>
</dbReference>
<accession>A0A1L8EKI4</accession>
<keyword evidence="2 4" id="KW-0175">Coiled coil</keyword>
<dbReference type="PROSITE" id="PS00226">
    <property type="entry name" value="IF_ROD_1"/>
    <property type="match status" value="1"/>
</dbReference>
<dbReference type="GO" id="GO:0005198">
    <property type="term" value="F:structural molecule activity"/>
    <property type="evidence" value="ECO:0007669"/>
    <property type="project" value="InterPro"/>
</dbReference>
<dbReference type="InterPro" id="IPR018039">
    <property type="entry name" value="IF_conserved"/>
</dbReference>
<proteinExistence type="inferred from homology"/>
<dbReference type="InterPro" id="IPR039008">
    <property type="entry name" value="IF_rod_dom"/>
</dbReference>
<dbReference type="AlphaFoldDB" id="A0A1L8EKI4"/>
<dbReference type="Xenbase" id="XB-GENE-17332280">
    <property type="gene designation" value="krt222.S"/>
</dbReference>
<evidence type="ECO:0000256" key="4">
    <source>
        <dbReference type="SAM" id="Coils"/>
    </source>
</evidence>
<dbReference type="SUPFAM" id="SSF64593">
    <property type="entry name" value="Intermediate filament protein, coiled coil region"/>
    <property type="match status" value="1"/>
</dbReference>
<evidence type="ECO:0000313" key="10">
    <source>
        <dbReference type="Xenbase" id="XB-GENE-17332280"/>
    </source>
</evidence>
<name>A0A1L8EKI4_XENLA</name>
<dbReference type="Gene3D" id="1.20.5.500">
    <property type="entry name" value="Single helix bin"/>
    <property type="match status" value="1"/>
</dbReference>
<keyword evidence="7" id="KW-1185">Reference proteome</keyword>
<dbReference type="AGR" id="Xenbase:XB-GENE-17332280"/>
<dbReference type="GeneID" id="108702474"/>
<dbReference type="STRING" id="8355.A0A1L8EKI4"/>
<dbReference type="PANTHER" id="PTHR47082">
    <property type="entry name" value="KERATIN-LIKE PROTEIN KRT222"/>
    <property type="match status" value="1"/>
</dbReference>
<feature type="domain" description="IF rod" evidence="6">
    <location>
        <begin position="21"/>
        <end position="335"/>
    </location>
</feature>
<dbReference type="PaxDb" id="8355-A0A1L8EKI4"/>
<dbReference type="Bgee" id="108702474">
    <property type="expression patterns" value="Expressed in stomach and 5 other cell types or tissues"/>
</dbReference>
<dbReference type="PANTHER" id="PTHR47082:SF1">
    <property type="entry name" value="KERATIN-LIKE PROTEIN KRT222"/>
    <property type="match status" value="1"/>
</dbReference>
<evidence type="ECO:0000256" key="1">
    <source>
        <dbReference type="ARBA" id="ARBA00022754"/>
    </source>
</evidence>
<gene>
    <name evidence="8 9 10" type="primary">krt222.S</name>
</gene>
<comment type="similarity">
    <text evidence="3">Belongs to the intermediate filament family.</text>
</comment>
<dbReference type="KEGG" id="xla:108702474"/>
<dbReference type="Proteomes" id="UP000186698">
    <property type="component" value="Chromosome 9_10S"/>
</dbReference>
<dbReference type="PROSITE" id="PS51842">
    <property type="entry name" value="IF_ROD_2"/>
    <property type="match status" value="1"/>
</dbReference>
<dbReference type="RefSeq" id="XP_018093439.1">
    <property type="nucleotide sequence ID" value="XM_018237950.2"/>
</dbReference>
<evidence type="ECO:0000256" key="2">
    <source>
        <dbReference type="ARBA" id="ARBA00023054"/>
    </source>
</evidence>
<evidence type="ECO:0000259" key="6">
    <source>
        <dbReference type="PROSITE" id="PS51842"/>
    </source>
</evidence>
<protein>
    <submittedName>
        <fullName evidence="8">Keratin-like protein KRT222</fullName>
    </submittedName>
</protein>
<organism evidence="8">
    <name type="scientific">Xenopus laevis</name>
    <name type="common">African clawed frog</name>
    <dbReference type="NCBI Taxonomy" id="8355"/>
    <lineage>
        <taxon>Eukaryota</taxon>
        <taxon>Metazoa</taxon>
        <taxon>Chordata</taxon>
        <taxon>Craniata</taxon>
        <taxon>Vertebrata</taxon>
        <taxon>Euteleostomi</taxon>
        <taxon>Amphibia</taxon>
        <taxon>Batrachia</taxon>
        <taxon>Anura</taxon>
        <taxon>Pipoidea</taxon>
        <taxon>Pipidae</taxon>
        <taxon>Xenopodinae</taxon>
        <taxon>Xenopus</taxon>
        <taxon>Xenopus</taxon>
    </lineage>
</organism>
<reference evidence="8" key="1">
    <citation type="submission" date="2022-04" db="UniProtKB">
        <authorList>
            <consortium name="RefSeq"/>
        </authorList>
    </citation>
    <scope>IDENTIFICATION</scope>
    <source>
        <strain evidence="8 9">J_2021</strain>
        <tissue evidence="8 9">Erythrocytes</tissue>
    </source>
</reference>
<dbReference type="PRINTS" id="PR01248">
    <property type="entry name" value="TYPE1KERATIN"/>
</dbReference>
<dbReference type="Pfam" id="PF00038">
    <property type="entry name" value="Filament"/>
    <property type="match status" value="1"/>
</dbReference>
<dbReference type="CTD" id="108702474"/>
<feature type="coiled-coil region" evidence="4">
    <location>
        <begin position="216"/>
        <end position="334"/>
    </location>
</feature>
<sequence length="504" mass="58417">MDFTMEDFILEWNPDFPISDPKGTMRNLNDRLADFMKHCVDLEKSNHRLQKKIEGRVKEFAPVGYDWQKREKESNDLLQSIRKTAMQNAEISLDIDNNLMELTLLKERLYHEQFEHKDVLYKKKHVESVLVEINLSVGDIELAIKDKMAELKDLKLSHQEAVQAVQQLIPPIDEIQFVVVEEGSRMELSQLLNEIRTHYESLISSSQMPLDLSTSTQLEEEARMKMEKEVEELREARANLNEARRQWKSLQAEIDTLQALERSLKYTLHATKQQHQKQLKDLATVIVDLEQELKEVRQGIRIQLQKHKMLLNTNMKLEHEISAYRTLLEREENRLVGSDAGKYQEQKPSTSRIAFAFPPGISWDSETDADQEASQNQSETCIEESGSWFSEDDESSSVDKIAESDNELKQKWPIFNGKIEEEGLEASGTFQTDKVGKVIKEWEGSFFKDNPKLRKKSMSLRFDLHMAAADEKGSQASLKQEENLKDIEVRMIMRRSCSIPSMSP</sequence>
<evidence type="ECO:0000256" key="3">
    <source>
        <dbReference type="RuleBase" id="RU000685"/>
    </source>
</evidence>
<feature type="region of interest" description="Disordered" evidence="5">
    <location>
        <begin position="364"/>
        <end position="395"/>
    </location>
</feature>
<evidence type="ECO:0000313" key="8">
    <source>
        <dbReference type="RefSeq" id="XP_018093439.1"/>
    </source>
</evidence>
<evidence type="ECO:0000313" key="9">
    <source>
        <dbReference type="RefSeq" id="XP_041434002.1"/>
    </source>
</evidence>
<dbReference type="GO" id="GO:0005882">
    <property type="term" value="C:intermediate filament"/>
    <property type="evidence" value="ECO:0007669"/>
    <property type="project" value="UniProtKB-KW"/>
</dbReference>
<evidence type="ECO:0000256" key="5">
    <source>
        <dbReference type="SAM" id="MobiDB-lite"/>
    </source>
</evidence>
<dbReference type="InterPro" id="IPR002957">
    <property type="entry name" value="Keratin_I"/>
</dbReference>
<dbReference type="OrthoDB" id="8861979at2759"/>
<evidence type="ECO:0000313" key="7">
    <source>
        <dbReference type="Proteomes" id="UP000186698"/>
    </source>
</evidence>
<dbReference type="RefSeq" id="XP_041434002.1">
    <property type="nucleotide sequence ID" value="XM_041578068.1"/>
</dbReference>